<keyword evidence="2" id="KW-1185">Reference proteome</keyword>
<dbReference type="OrthoDB" id="1898560at2759"/>
<proteinExistence type="predicted"/>
<protein>
    <submittedName>
        <fullName evidence="1">Protein SGT1</fullName>
    </submittedName>
</protein>
<evidence type="ECO:0000313" key="1">
    <source>
        <dbReference type="EMBL" id="TNN23558.1"/>
    </source>
</evidence>
<accession>A0A4Z2E467</accession>
<name>A0A4Z2E467_9TELE</name>
<dbReference type="EMBL" id="SRLO01018057">
    <property type="protein sequence ID" value="TNN23558.1"/>
    <property type="molecule type" value="Genomic_DNA"/>
</dbReference>
<reference evidence="1 2" key="1">
    <citation type="submission" date="2019-03" db="EMBL/GenBank/DDBJ databases">
        <title>First draft genome of Liparis tanakae, snailfish: a comprehensive survey of snailfish specific genes.</title>
        <authorList>
            <person name="Kim W."/>
            <person name="Song I."/>
            <person name="Jeong J.-H."/>
            <person name="Kim D."/>
            <person name="Kim S."/>
            <person name="Ryu S."/>
            <person name="Song J.Y."/>
            <person name="Lee S.K."/>
        </authorList>
    </citation>
    <scope>NUCLEOTIDE SEQUENCE [LARGE SCALE GENOMIC DNA]</scope>
    <source>
        <tissue evidence="1">Muscle</tissue>
    </source>
</reference>
<gene>
    <name evidence="1" type="primary">Sugt1_0</name>
    <name evidence="1" type="ORF">EYF80_066320</name>
</gene>
<sequence>MRTGIAEYHLSHYESARAAFTEGHQLGVSDKSFEVWIKRCEEMMGGK</sequence>
<dbReference type="AlphaFoldDB" id="A0A4Z2E467"/>
<dbReference type="Proteomes" id="UP000314294">
    <property type="component" value="Unassembled WGS sequence"/>
</dbReference>
<organism evidence="1 2">
    <name type="scientific">Liparis tanakae</name>
    <name type="common">Tanaka's snailfish</name>
    <dbReference type="NCBI Taxonomy" id="230148"/>
    <lineage>
        <taxon>Eukaryota</taxon>
        <taxon>Metazoa</taxon>
        <taxon>Chordata</taxon>
        <taxon>Craniata</taxon>
        <taxon>Vertebrata</taxon>
        <taxon>Euteleostomi</taxon>
        <taxon>Actinopterygii</taxon>
        <taxon>Neopterygii</taxon>
        <taxon>Teleostei</taxon>
        <taxon>Neoteleostei</taxon>
        <taxon>Acanthomorphata</taxon>
        <taxon>Eupercaria</taxon>
        <taxon>Perciformes</taxon>
        <taxon>Cottioidei</taxon>
        <taxon>Cottales</taxon>
        <taxon>Liparidae</taxon>
        <taxon>Liparis</taxon>
    </lineage>
</organism>
<comment type="caution">
    <text evidence="1">The sequence shown here is derived from an EMBL/GenBank/DDBJ whole genome shotgun (WGS) entry which is preliminary data.</text>
</comment>
<evidence type="ECO:0000313" key="2">
    <source>
        <dbReference type="Proteomes" id="UP000314294"/>
    </source>
</evidence>